<dbReference type="SFLD" id="SFLDS00003">
    <property type="entry name" value="Haloacid_Dehalogenase"/>
    <property type="match status" value="1"/>
</dbReference>
<dbReference type="InterPro" id="IPR006439">
    <property type="entry name" value="HAD-SF_hydro_IA"/>
</dbReference>
<comment type="similarity">
    <text evidence="1 5">Belongs to the pseudouridine synthase RsuA family.</text>
</comment>
<dbReference type="InterPro" id="IPR041492">
    <property type="entry name" value="HAD_2"/>
</dbReference>
<name>A0A7W8H896_9FIRM</name>
<dbReference type="SFLD" id="SFLDG01135">
    <property type="entry name" value="C1.5.6:_HAD__Beta-PGM__Phospha"/>
    <property type="match status" value="1"/>
</dbReference>
<dbReference type="NCBIfam" id="TIGR00093">
    <property type="entry name" value="pseudouridine synthase"/>
    <property type="match status" value="1"/>
</dbReference>
<dbReference type="InterPro" id="IPR020103">
    <property type="entry name" value="PsdUridine_synth_cat_dom_sf"/>
</dbReference>
<dbReference type="InterPro" id="IPR036986">
    <property type="entry name" value="S4_RNA-bd_sf"/>
</dbReference>
<evidence type="ECO:0000256" key="4">
    <source>
        <dbReference type="PROSITE-ProRule" id="PRU00182"/>
    </source>
</evidence>
<feature type="domain" description="RNA-binding S4" evidence="6">
    <location>
        <begin position="5"/>
        <end position="70"/>
    </location>
</feature>
<evidence type="ECO:0000256" key="2">
    <source>
        <dbReference type="ARBA" id="ARBA00022884"/>
    </source>
</evidence>
<dbReference type="PROSITE" id="PS50889">
    <property type="entry name" value="S4"/>
    <property type="match status" value="1"/>
</dbReference>
<evidence type="ECO:0000313" key="7">
    <source>
        <dbReference type="EMBL" id="MBB5263563.1"/>
    </source>
</evidence>
<sequence length="473" mass="53818">MKTSVRLDKYLADMGFGTRSQVKEKIRQGLVTVNGVTVQKGDVKVDTQADQVQYEGQPVGYVHFEYYMLNKPAGVICATSDRSQTTVIDLISDKKRKDLFPAGRLDKDTEGLVMITNDGALSHRLLSPKNHVAKIYYAKIAGLVTQKDIQDFADGLYVDEEFRAQPARLVTLQRFQKEEESEILVEIFEGKFHQIKRMFEAVGKSVLYLKRLTFGSLSLDGFLAPGAFRALTDRELNALMAPENKKVWGRDILEDIRAVIFDLDGTLIDSMWVWRDIDIEYLKGFGLDMPDDLQENIAGISVTQTAVYFKERFHIPDSIEKIIGDWDRMALEKYTTQVPLKPGALEFLKYLKSRGIPCAIATSNSRRLTQAVLEAHNITGYFQVILTGEDIHKGKPEPDVYLETAGKLKIEPGHCLVFEDIPYGVMAANRAGMTCAAIDDPDSRWQEEDKRRLARYYIQDYFDIMFQTYEELK</sequence>
<dbReference type="Pfam" id="PF01479">
    <property type="entry name" value="S4"/>
    <property type="match status" value="1"/>
</dbReference>
<dbReference type="GO" id="GO:0120159">
    <property type="term" value="F:rRNA pseudouridine synthase activity"/>
    <property type="evidence" value="ECO:0007669"/>
    <property type="project" value="UniProtKB-ARBA"/>
</dbReference>
<dbReference type="NCBIfam" id="TIGR01509">
    <property type="entry name" value="HAD-SF-IA-v3"/>
    <property type="match status" value="1"/>
</dbReference>
<evidence type="ECO:0000256" key="1">
    <source>
        <dbReference type="ARBA" id="ARBA00008348"/>
    </source>
</evidence>
<dbReference type="SUPFAM" id="SSF55120">
    <property type="entry name" value="Pseudouridine synthase"/>
    <property type="match status" value="1"/>
</dbReference>
<dbReference type="EC" id="5.4.99.-" evidence="5"/>
<dbReference type="FunFam" id="3.10.290.10:FF:000003">
    <property type="entry name" value="Pseudouridine synthase"/>
    <property type="match status" value="1"/>
</dbReference>
<dbReference type="InterPro" id="IPR002942">
    <property type="entry name" value="S4_RNA-bd"/>
</dbReference>
<dbReference type="AlphaFoldDB" id="A0A7W8H896"/>
<dbReference type="RefSeq" id="WP_183771466.1">
    <property type="nucleotide sequence ID" value="NZ_JACHFW010000002.1"/>
</dbReference>
<dbReference type="PROSITE" id="PS01149">
    <property type="entry name" value="PSI_RSU"/>
    <property type="match status" value="1"/>
</dbReference>
<keyword evidence="2 4" id="KW-0694">RNA-binding</keyword>
<dbReference type="CDD" id="cd00165">
    <property type="entry name" value="S4"/>
    <property type="match status" value="1"/>
</dbReference>
<protein>
    <recommendedName>
        <fullName evidence="5">Pseudouridine synthase</fullName>
        <ecNumber evidence="5">5.4.99.-</ecNumber>
    </recommendedName>
</protein>
<dbReference type="GO" id="GO:0003723">
    <property type="term" value="F:RNA binding"/>
    <property type="evidence" value="ECO:0007669"/>
    <property type="project" value="UniProtKB-KW"/>
</dbReference>
<dbReference type="Gene3D" id="3.10.290.10">
    <property type="entry name" value="RNA-binding S4 domain"/>
    <property type="match status" value="1"/>
</dbReference>
<dbReference type="Pfam" id="PF13419">
    <property type="entry name" value="HAD_2"/>
    <property type="match status" value="1"/>
</dbReference>
<dbReference type="SUPFAM" id="SSF55174">
    <property type="entry name" value="Alpha-L RNA-binding motif"/>
    <property type="match status" value="1"/>
</dbReference>
<dbReference type="Gene3D" id="3.40.50.1000">
    <property type="entry name" value="HAD superfamily/HAD-like"/>
    <property type="match status" value="1"/>
</dbReference>
<dbReference type="PANTHER" id="PTHR47683:SF4">
    <property type="entry name" value="PSEUDOURIDINE SYNTHASE"/>
    <property type="match status" value="1"/>
</dbReference>
<dbReference type="EMBL" id="JACHFW010000002">
    <property type="protein sequence ID" value="MBB5263563.1"/>
    <property type="molecule type" value="Genomic_DNA"/>
</dbReference>
<dbReference type="Pfam" id="PF00849">
    <property type="entry name" value="PseudoU_synth_2"/>
    <property type="match status" value="1"/>
</dbReference>
<dbReference type="PANTHER" id="PTHR47683">
    <property type="entry name" value="PSEUDOURIDINE SYNTHASE FAMILY PROTEIN-RELATED"/>
    <property type="match status" value="1"/>
</dbReference>
<dbReference type="Gene3D" id="3.30.70.1560">
    <property type="entry name" value="Alpha-L RNA-binding motif"/>
    <property type="match status" value="1"/>
</dbReference>
<dbReference type="InterPro" id="IPR018496">
    <property type="entry name" value="PsdUridine_synth_RsuA/RluB_CS"/>
</dbReference>
<dbReference type="GO" id="GO:0000455">
    <property type="term" value="P:enzyme-directed rRNA pseudouridine synthesis"/>
    <property type="evidence" value="ECO:0007669"/>
    <property type="project" value="UniProtKB-ARBA"/>
</dbReference>
<dbReference type="PRINTS" id="PR00413">
    <property type="entry name" value="HADHALOGNASE"/>
</dbReference>
<dbReference type="SUPFAM" id="SSF56784">
    <property type="entry name" value="HAD-like"/>
    <property type="match status" value="1"/>
</dbReference>
<dbReference type="Proteomes" id="UP000543642">
    <property type="component" value="Unassembled WGS sequence"/>
</dbReference>
<evidence type="ECO:0000256" key="3">
    <source>
        <dbReference type="ARBA" id="ARBA00023235"/>
    </source>
</evidence>
<keyword evidence="8" id="KW-1185">Reference proteome</keyword>
<dbReference type="InterPro" id="IPR023198">
    <property type="entry name" value="PGP-like_dom2"/>
</dbReference>
<evidence type="ECO:0000259" key="6">
    <source>
        <dbReference type="SMART" id="SM00363"/>
    </source>
</evidence>
<dbReference type="CDD" id="cd02553">
    <property type="entry name" value="PseudoU_synth_RsuA"/>
    <property type="match status" value="1"/>
</dbReference>
<dbReference type="InterPro" id="IPR023214">
    <property type="entry name" value="HAD_sf"/>
</dbReference>
<evidence type="ECO:0000256" key="5">
    <source>
        <dbReference type="RuleBase" id="RU003887"/>
    </source>
</evidence>
<dbReference type="InterPro" id="IPR036412">
    <property type="entry name" value="HAD-like_sf"/>
</dbReference>
<dbReference type="Gene3D" id="3.30.70.580">
    <property type="entry name" value="Pseudouridine synthase I, catalytic domain, N-terminal subdomain"/>
    <property type="match status" value="1"/>
</dbReference>
<reference evidence="7 8" key="1">
    <citation type="submission" date="2020-08" db="EMBL/GenBank/DDBJ databases">
        <title>Genomic Encyclopedia of Type Strains, Phase IV (KMG-IV): sequencing the most valuable type-strain genomes for metagenomic binning, comparative biology and taxonomic classification.</title>
        <authorList>
            <person name="Goeker M."/>
        </authorList>
    </citation>
    <scope>NUCLEOTIDE SEQUENCE [LARGE SCALE GENOMIC DNA]</scope>
    <source>
        <strain evidence="7 8">DSM 106146</strain>
    </source>
</reference>
<accession>A0A7W8H896</accession>
<comment type="caution">
    <text evidence="7">The sequence shown here is derived from an EMBL/GenBank/DDBJ whole genome shotgun (WGS) entry which is preliminary data.</text>
</comment>
<dbReference type="InterPro" id="IPR042092">
    <property type="entry name" value="PsdUridine_s_RsuA/RluB/E/F_cat"/>
</dbReference>
<dbReference type="InterPro" id="IPR006145">
    <property type="entry name" value="PsdUridine_synth_RsuA/RluA"/>
</dbReference>
<gene>
    <name evidence="7" type="ORF">HNP82_000661</name>
</gene>
<dbReference type="SFLD" id="SFLDG01129">
    <property type="entry name" value="C1.5:_HAD__Beta-PGM__Phosphata"/>
    <property type="match status" value="1"/>
</dbReference>
<evidence type="ECO:0000313" key="8">
    <source>
        <dbReference type="Proteomes" id="UP000543642"/>
    </source>
</evidence>
<dbReference type="CDD" id="cd07505">
    <property type="entry name" value="HAD_BPGM-like"/>
    <property type="match status" value="1"/>
</dbReference>
<keyword evidence="3 5" id="KW-0413">Isomerase</keyword>
<dbReference type="InterPro" id="IPR000748">
    <property type="entry name" value="PsdUridine_synth_RsuA/RluB/E/F"/>
</dbReference>
<dbReference type="SMART" id="SM00363">
    <property type="entry name" value="S4"/>
    <property type="match status" value="1"/>
</dbReference>
<dbReference type="InterPro" id="IPR050343">
    <property type="entry name" value="RsuA_PseudoU_synthase"/>
</dbReference>
<organism evidence="7 8">
    <name type="scientific">Catenibacillus scindens</name>
    <dbReference type="NCBI Taxonomy" id="673271"/>
    <lineage>
        <taxon>Bacteria</taxon>
        <taxon>Bacillati</taxon>
        <taxon>Bacillota</taxon>
        <taxon>Clostridia</taxon>
        <taxon>Lachnospirales</taxon>
        <taxon>Lachnospiraceae</taxon>
        <taxon>Catenibacillus</taxon>
    </lineage>
</organism>
<dbReference type="Gene3D" id="1.10.150.240">
    <property type="entry name" value="Putative phosphatase, domain 2"/>
    <property type="match status" value="1"/>
</dbReference>
<proteinExistence type="inferred from homology"/>
<dbReference type="InterPro" id="IPR020094">
    <property type="entry name" value="TruA/RsuA/RluB/E/F_N"/>
</dbReference>